<evidence type="ECO:0000256" key="3">
    <source>
        <dbReference type="RuleBase" id="RU000363"/>
    </source>
</evidence>
<accession>A0AAW1RZS6</accession>
<dbReference type="PANTHER" id="PTHR43544:SF7">
    <property type="entry name" value="NADB-LER2"/>
    <property type="match status" value="1"/>
</dbReference>
<name>A0AAW1RZS6_9CHLO</name>
<proteinExistence type="inferred from homology"/>
<reference evidence="4 5" key="1">
    <citation type="journal article" date="2024" name="Nat. Commun.">
        <title>Phylogenomics reveals the evolutionary origins of lichenization in chlorophyte algae.</title>
        <authorList>
            <person name="Puginier C."/>
            <person name="Libourel C."/>
            <person name="Otte J."/>
            <person name="Skaloud P."/>
            <person name="Haon M."/>
            <person name="Grisel S."/>
            <person name="Petersen M."/>
            <person name="Berrin J.G."/>
            <person name="Delaux P.M."/>
            <person name="Dal Grande F."/>
            <person name="Keller J."/>
        </authorList>
    </citation>
    <scope>NUCLEOTIDE SEQUENCE [LARGE SCALE GENOMIC DNA]</scope>
    <source>
        <strain evidence="4 5">SAG 245.80</strain>
    </source>
</reference>
<dbReference type="Pfam" id="PF00106">
    <property type="entry name" value="adh_short"/>
    <property type="match status" value="1"/>
</dbReference>
<dbReference type="PRINTS" id="PR00080">
    <property type="entry name" value="SDRFAMILY"/>
</dbReference>
<dbReference type="Proteomes" id="UP001445335">
    <property type="component" value="Unassembled WGS sequence"/>
</dbReference>
<gene>
    <name evidence="4" type="ORF">WJX81_004898</name>
</gene>
<evidence type="ECO:0000256" key="2">
    <source>
        <dbReference type="ARBA" id="ARBA00023002"/>
    </source>
</evidence>
<dbReference type="Gene3D" id="3.40.50.720">
    <property type="entry name" value="NAD(P)-binding Rossmann-like Domain"/>
    <property type="match status" value="1"/>
</dbReference>
<dbReference type="GO" id="GO:0005737">
    <property type="term" value="C:cytoplasm"/>
    <property type="evidence" value="ECO:0007669"/>
    <property type="project" value="TreeGrafter"/>
</dbReference>
<dbReference type="SUPFAM" id="SSF51735">
    <property type="entry name" value="NAD(P)-binding Rossmann-fold domains"/>
    <property type="match status" value="1"/>
</dbReference>
<protein>
    <submittedName>
        <fullName evidence="4">Uncharacterized protein</fullName>
    </submittedName>
</protein>
<organism evidence="4 5">
    <name type="scientific">Elliptochloris bilobata</name>
    <dbReference type="NCBI Taxonomy" id="381761"/>
    <lineage>
        <taxon>Eukaryota</taxon>
        <taxon>Viridiplantae</taxon>
        <taxon>Chlorophyta</taxon>
        <taxon>core chlorophytes</taxon>
        <taxon>Trebouxiophyceae</taxon>
        <taxon>Trebouxiophyceae incertae sedis</taxon>
        <taxon>Elliptochloris clade</taxon>
        <taxon>Elliptochloris</taxon>
    </lineage>
</organism>
<dbReference type="InterPro" id="IPR002347">
    <property type="entry name" value="SDR_fam"/>
</dbReference>
<evidence type="ECO:0000256" key="1">
    <source>
        <dbReference type="ARBA" id="ARBA00022857"/>
    </source>
</evidence>
<evidence type="ECO:0000313" key="5">
    <source>
        <dbReference type="Proteomes" id="UP001445335"/>
    </source>
</evidence>
<comment type="caution">
    <text evidence="4">The sequence shown here is derived from an EMBL/GenBank/DDBJ whole genome shotgun (WGS) entry which is preliminary data.</text>
</comment>
<dbReference type="EMBL" id="JALJOU010000017">
    <property type="protein sequence ID" value="KAK9839269.1"/>
    <property type="molecule type" value="Genomic_DNA"/>
</dbReference>
<dbReference type="PRINTS" id="PR00081">
    <property type="entry name" value="GDHRDH"/>
</dbReference>
<dbReference type="GO" id="GO:0016491">
    <property type="term" value="F:oxidoreductase activity"/>
    <property type="evidence" value="ECO:0007669"/>
    <property type="project" value="UniProtKB-KW"/>
</dbReference>
<keyword evidence="1" id="KW-0521">NADP</keyword>
<keyword evidence="2" id="KW-0560">Oxidoreductase</keyword>
<dbReference type="InterPro" id="IPR051468">
    <property type="entry name" value="Fungal_SecMetab_SDRs"/>
</dbReference>
<dbReference type="InterPro" id="IPR036291">
    <property type="entry name" value="NAD(P)-bd_dom_sf"/>
</dbReference>
<keyword evidence="5" id="KW-1185">Reference proteome</keyword>
<sequence>MLVKQYPGRVHTVVLDTSDEASVKAAAARVDSILPGGIDVLINCAGVADDKHVSALQTEGSDYLRVLRVNTVGSFLMTQAFYPLLKKRDTRTVVNVSSLLGSISIHRAGGTPVTGMIVAYTSSKAALNMQTAVLAGALKDEGFTVVATCPGWVDTDMGSRSSTLEATGGAKPDLTVEQSTERHLALIAKLTKVDNGKYFSAAEDKELPY</sequence>
<dbReference type="PANTHER" id="PTHR43544">
    <property type="entry name" value="SHORT-CHAIN DEHYDROGENASE/REDUCTASE"/>
    <property type="match status" value="1"/>
</dbReference>
<comment type="similarity">
    <text evidence="3">Belongs to the short-chain dehydrogenases/reductases (SDR) family.</text>
</comment>
<evidence type="ECO:0000313" key="4">
    <source>
        <dbReference type="EMBL" id="KAK9839269.1"/>
    </source>
</evidence>
<dbReference type="AlphaFoldDB" id="A0AAW1RZS6"/>